<dbReference type="PANTHER" id="PTHR43861">
    <property type="entry name" value="TRANS-ACONITATE 2-METHYLTRANSFERASE-RELATED"/>
    <property type="match status" value="1"/>
</dbReference>
<dbReference type="EMBL" id="JBHTEF010000001">
    <property type="protein sequence ID" value="MFC7581695.1"/>
    <property type="molecule type" value="Genomic_DNA"/>
</dbReference>
<evidence type="ECO:0000313" key="2">
    <source>
        <dbReference type="EMBL" id="MFC7581695.1"/>
    </source>
</evidence>
<name>A0ABW2SNG6_9ACTO</name>
<evidence type="ECO:0000259" key="1">
    <source>
        <dbReference type="Pfam" id="PF08241"/>
    </source>
</evidence>
<gene>
    <name evidence="2" type="ORF">ACFQWG_10865</name>
</gene>
<dbReference type="RefSeq" id="WP_380975211.1">
    <property type="nucleotide sequence ID" value="NZ_JBHTEF010000001.1"/>
</dbReference>
<comment type="caution">
    <text evidence="2">The sequence shown here is derived from an EMBL/GenBank/DDBJ whole genome shotgun (WGS) entry which is preliminary data.</text>
</comment>
<proteinExistence type="predicted"/>
<dbReference type="Proteomes" id="UP001596527">
    <property type="component" value="Unassembled WGS sequence"/>
</dbReference>
<dbReference type="GO" id="GO:0008168">
    <property type="term" value="F:methyltransferase activity"/>
    <property type="evidence" value="ECO:0007669"/>
    <property type="project" value="UniProtKB-KW"/>
</dbReference>
<dbReference type="SUPFAM" id="SSF53335">
    <property type="entry name" value="S-adenosyl-L-methionine-dependent methyltransferases"/>
    <property type="match status" value="1"/>
</dbReference>
<dbReference type="GO" id="GO:0032259">
    <property type="term" value="P:methylation"/>
    <property type="evidence" value="ECO:0007669"/>
    <property type="project" value="UniProtKB-KW"/>
</dbReference>
<organism evidence="2 3">
    <name type="scientific">Schaalia naturae</name>
    <dbReference type="NCBI Taxonomy" id="635203"/>
    <lineage>
        <taxon>Bacteria</taxon>
        <taxon>Bacillati</taxon>
        <taxon>Actinomycetota</taxon>
        <taxon>Actinomycetes</taxon>
        <taxon>Actinomycetales</taxon>
        <taxon>Actinomycetaceae</taxon>
        <taxon>Schaalia</taxon>
    </lineage>
</organism>
<accession>A0ABW2SNG6</accession>
<dbReference type="EC" id="2.1.1.-" evidence="2"/>
<protein>
    <submittedName>
        <fullName evidence="2">Class I SAM-dependent methyltransferase</fullName>
        <ecNumber evidence="2">2.1.1.-</ecNumber>
    </submittedName>
</protein>
<dbReference type="InterPro" id="IPR013216">
    <property type="entry name" value="Methyltransf_11"/>
</dbReference>
<reference evidence="3" key="1">
    <citation type="journal article" date="2019" name="Int. J. Syst. Evol. Microbiol.">
        <title>The Global Catalogue of Microorganisms (GCM) 10K type strain sequencing project: providing services to taxonomists for standard genome sequencing and annotation.</title>
        <authorList>
            <consortium name="The Broad Institute Genomics Platform"/>
            <consortium name="The Broad Institute Genome Sequencing Center for Infectious Disease"/>
            <person name="Wu L."/>
            <person name="Ma J."/>
        </authorList>
    </citation>
    <scope>NUCLEOTIDE SEQUENCE [LARGE SCALE GENOMIC DNA]</scope>
    <source>
        <strain evidence="3">CCUG 56698</strain>
    </source>
</reference>
<sequence>MLDRAGVQPGAKLLDVGCGDGRLAKAAINRDLSVTACDPDPGMRALTTATTHGNAVVLDAGLPELDGIGDSTFDAAVANFVINHLSDPRAALRGLRRVLHRGGRIVFTIWTEIAAPHVQALGEALDRVGAPPAAGLRLPPDLDFPRTPEGMGGIARTAGLCVDSVEEITWTWQVAPDSLWTGFLAGIGSRSERFAAQSPATQTRVRELVTKALSSDLDEGVYWLPCTAGLCVAHRA</sequence>
<dbReference type="CDD" id="cd02440">
    <property type="entry name" value="AdoMet_MTases"/>
    <property type="match status" value="1"/>
</dbReference>
<keyword evidence="2" id="KW-0808">Transferase</keyword>
<dbReference type="Pfam" id="PF08241">
    <property type="entry name" value="Methyltransf_11"/>
    <property type="match status" value="1"/>
</dbReference>
<dbReference type="Gene3D" id="3.40.50.150">
    <property type="entry name" value="Vaccinia Virus protein VP39"/>
    <property type="match status" value="1"/>
</dbReference>
<feature type="domain" description="Methyltransferase type 11" evidence="1">
    <location>
        <begin position="14"/>
        <end position="107"/>
    </location>
</feature>
<keyword evidence="3" id="KW-1185">Reference proteome</keyword>
<evidence type="ECO:0000313" key="3">
    <source>
        <dbReference type="Proteomes" id="UP001596527"/>
    </source>
</evidence>
<dbReference type="InterPro" id="IPR029063">
    <property type="entry name" value="SAM-dependent_MTases_sf"/>
</dbReference>
<keyword evidence="2" id="KW-0489">Methyltransferase</keyword>